<organism evidence="2 3">
    <name type="scientific">Euplotes crassus</name>
    <dbReference type="NCBI Taxonomy" id="5936"/>
    <lineage>
        <taxon>Eukaryota</taxon>
        <taxon>Sar</taxon>
        <taxon>Alveolata</taxon>
        <taxon>Ciliophora</taxon>
        <taxon>Intramacronucleata</taxon>
        <taxon>Spirotrichea</taxon>
        <taxon>Hypotrichia</taxon>
        <taxon>Euplotida</taxon>
        <taxon>Euplotidae</taxon>
        <taxon>Moneuplotes</taxon>
    </lineage>
</organism>
<gene>
    <name evidence="2" type="ORF">ECRASSUSDP1_LOCUS7027</name>
</gene>
<sequence>MNSRKIIRASETKPTHNDQEIKERTNQFCTGFLKSFCLCCKPTKQLSKPNRISALKKSDNSLQGESLQSSKTMKEDFKLSHNFQDFSEDSPSSPEEMNFSKLFSVVKKRKNSIIYKKMKANKRAVAPKEKECLESIMEVDKESSIPSTFKSKILESMLCTPAKFDKYFSEVDLKRKRTLMTSKRNLEDIKEFEKILKEIKDTPTSEENVLSSISLKKRSPSINKASPVKK</sequence>
<protein>
    <submittedName>
        <fullName evidence="2">Uncharacterized protein</fullName>
    </submittedName>
</protein>
<evidence type="ECO:0000256" key="1">
    <source>
        <dbReference type="SAM" id="MobiDB-lite"/>
    </source>
</evidence>
<evidence type="ECO:0000313" key="2">
    <source>
        <dbReference type="EMBL" id="CAI2365732.1"/>
    </source>
</evidence>
<proteinExistence type="predicted"/>
<feature type="compositionally biased region" description="Polar residues" evidence="1">
    <location>
        <begin position="60"/>
        <end position="71"/>
    </location>
</feature>
<keyword evidence="3" id="KW-1185">Reference proteome</keyword>
<dbReference type="Proteomes" id="UP001295684">
    <property type="component" value="Unassembled WGS sequence"/>
</dbReference>
<comment type="caution">
    <text evidence="2">The sequence shown here is derived from an EMBL/GenBank/DDBJ whole genome shotgun (WGS) entry which is preliminary data.</text>
</comment>
<dbReference type="EMBL" id="CAMPGE010006832">
    <property type="protein sequence ID" value="CAI2365732.1"/>
    <property type="molecule type" value="Genomic_DNA"/>
</dbReference>
<dbReference type="AlphaFoldDB" id="A0AAD1UBI4"/>
<evidence type="ECO:0000313" key="3">
    <source>
        <dbReference type="Proteomes" id="UP001295684"/>
    </source>
</evidence>
<feature type="region of interest" description="Disordered" evidence="1">
    <location>
        <begin position="51"/>
        <end position="71"/>
    </location>
</feature>
<reference evidence="2" key="1">
    <citation type="submission" date="2023-07" db="EMBL/GenBank/DDBJ databases">
        <authorList>
            <consortium name="AG Swart"/>
            <person name="Singh M."/>
            <person name="Singh A."/>
            <person name="Seah K."/>
            <person name="Emmerich C."/>
        </authorList>
    </citation>
    <scope>NUCLEOTIDE SEQUENCE</scope>
    <source>
        <strain evidence="2">DP1</strain>
    </source>
</reference>
<name>A0AAD1UBI4_EUPCR</name>
<accession>A0AAD1UBI4</accession>